<feature type="compositionally biased region" description="Low complexity" evidence="1">
    <location>
        <begin position="58"/>
        <end position="67"/>
    </location>
</feature>
<feature type="non-terminal residue" evidence="2">
    <location>
        <position position="76"/>
    </location>
</feature>
<dbReference type="AlphaFoldDB" id="A0A6J4PQQ9"/>
<proteinExistence type="predicted"/>
<dbReference type="EMBL" id="CADCUX010000403">
    <property type="protein sequence ID" value="CAA9419321.1"/>
    <property type="molecule type" value="Genomic_DNA"/>
</dbReference>
<feature type="compositionally biased region" description="Basic and acidic residues" evidence="1">
    <location>
        <begin position="13"/>
        <end position="24"/>
    </location>
</feature>
<organism evidence="2">
    <name type="scientific">uncultured Ramlibacter sp</name>
    <dbReference type="NCBI Taxonomy" id="260755"/>
    <lineage>
        <taxon>Bacteria</taxon>
        <taxon>Pseudomonadati</taxon>
        <taxon>Pseudomonadota</taxon>
        <taxon>Betaproteobacteria</taxon>
        <taxon>Burkholderiales</taxon>
        <taxon>Comamonadaceae</taxon>
        <taxon>Ramlibacter</taxon>
        <taxon>environmental samples</taxon>
    </lineage>
</organism>
<evidence type="ECO:0000313" key="2">
    <source>
        <dbReference type="EMBL" id="CAA9419321.1"/>
    </source>
</evidence>
<evidence type="ECO:0000256" key="1">
    <source>
        <dbReference type="SAM" id="MobiDB-lite"/>
    </source>
</evidence>
<sequence>AGRDGHPGGIRCAADRPGRPDRGVVRRAPPAGPVGRGPLVRDRRALVETGDRRRPVHPAAAGGQQAVGAGGRAPGL</sequence>
<feature type="compositionally biased region" description="Basic and acidic residues" evidence="1">
    <location>
        <begin position="39"/>
        <end position="53"/>
    </location>
</feature>
<feature type="region of interest" description="Disordered" evidence="1">
    <location>
        <begin position="1"/>
        <end position="76"/>
    </location>
</feature>
<protein>
    <submittedName>
        <fullName evidence="2">Uncharacterized protein</fullName>
    </submittedName>
</protein>
<name>A0A6J4PQQ9_9BURK</name>
<gene>
    <name evidence="2" type="ORF">AVDCRST_MAG51-1911</name>
</gene>
<reference evidence="2" key="1">
    <citation type="submission" date="2020-02" db="EMBL/GenBank/DDBJ databases">
        <authorList>
            <person name="Meier V. D."/>
        </authorList>
    </citation>
    <scope>NUCLEOTIDE SEQUENCE</scope>
    <source>
        <strain evidence="2">AVDCRST_MAG51</strain>
    </source>
</reference>
<feature type="non-terminal residue" evidence="2">
    <location>
        <position position="1"/>
    </location>
</feature>
<accession>A0A6J4PQQ9</accession>